<keyword evidence="5" id="KW-1185">Reference proteome</keyword>
<reference evidence="6" key="1">
    <citation type="submission" date="2025-08" db="UniProtKB">
        <authorList>
            <consortium name="RefSeq"/>
        </authorList>
    </citation>
    <scope>IDENTIFICATION</scope>
    <source>
        <tissue evidence="6">Testes</tissue>
    </source>
</reference>
<dbReference type="InterPro" id="IPR005343">
    <property type="entry name" value="Noc2"/>
</dbReference>
<accession>A0ABM0GUC2</accession>
<evidence type="ECO:0000256" key="3">
    <source>
        <dbReference type="ARBA" id="ARBA00023242"/>
    </source>
</evidence>
<evidence type="ECO:0000313" key="5">
    <source>
        <dbReference type="Proteomes" id="UP000694865"/>
    </source>
</evidence>
<dbReference type="Proteomes" id="UP000694865">
    <property type="component" value="Unplaced"/>
</dbReference>
<feature type="compositionally biased region" description="Basic residues" evidence="4">
    <location>
        <begin position="40"/>
        <end position="49"/>
    </location>
</feature>
<dbReference type="RefSeq" id="XP_002737527.1">
    <property type="nucleotide sequence ID" value="XM_002737481.2"/>
</dbReference>
<dbReference type="GeneID" id="100373375"/>
<name>A0ABM0GUC2_SACKO</name>
<organism evidence="5 6">
    <name type="scientific">Saccoglossus kowalevskii</name>
    <name type="common">Acorn worm</name>
    <dbReference type="NCBI Taxonomy" id="10224"/>
    <lineage>
        <taxon>Eukaryota</taxon>
        <taxon>Metazoa</taxon>
        <taxon>Hemichordata</taxon>
        <taxon>Enteropneusta</taxon>
        <taxon>Harrimaniidae</taxon>
        <taxon>Saccoglossus</taxon>
    </lineage>
</organism>
<evidence type="ECO:0000256" key="2">
    <source>
        <dbReference type="ARBA" id="ARBA00005907"/>
    </source>
</evidence>
<keyword evidence="3" id="KW-0539">Nucleus</keyword>
<feature type="compositionally biased region" description="Acidic residues" evidence="4">
    <location>
        <begin position="129"/>
        <end position="143"/>
    </location>
</feature>
<proteinExistence type="inferred from homology"/>
<evidence type="ECO:0000256" key="1">
    <source>
        <dbReference type="ARBA" id="ARBA00004123"/>
    </source>
</evidence>
<dbReference type="PANTHER" id="PTHR12687">
    <property type="entry name" value="NUCLEOLAR COMPLEX 2 AND RAD4-RELATED"/>
    <property type="match status" value="1"/>
</dbReference>
<feature type="compositionally biased region" description="Acidic residues" evidence="4">
    <location>
        <begin position="103"/>
        <end position="117"/>
    </location>
</feature>
<comment type="similarity">
    <text evidence="2">Belongs to the NOC2 family.</text>
</comment>
<gene>
    <name evidence="6" type="primary">LOC100373375</name>
</gene>
<protein>
    <submittedName>
        <fullName evidence="6">Nucleolar complex protein 2 homolog</fullName>
    </submittedName>
</protein>
<evidence type="ECO:0000256" key="4">
    <source>
        <dbReference type="SAM" id="MobiDB-lite"/>
    </source>
</evidence>
<sequence>MAASSSEKKRKLAELSVDEFMQYGIDSDSSEIDTISQAVKTKKKKKTKEKTKNEEPVNQIPKLTKVKKHQMQMKSLKEKDPEFYKFLQDEDQELLDFDLSGSDLEDNDDEESEEEDADLHKLPQRLEVASDDSEFESDEESDVAMESSGKRIHPGDFEDG</sequence>
<comment type="subcellular location">
    <subcellularLocation>
        <location evidence="1">Nucleus</location>
    </subcellularLocation>
</comment>
<evidence type="ECO:0000313" key="6">
    <source>
        <dbReference type="RefSeq" id="XP_002737527.1"/>
    </source>
</evidence>
<feature type="region of interest" description="Disordered" evidence="4">
    <location>
        <begin position="38"/>
        <end position="58"/>
    </location>
</feature>
<dbReference type="PANTHER" id="PTHR12687:SF4">
    <property type="entry name" value="NUCLEOLAR COMPLEX PROTEIN 2 HOMOLOG"/>
    <property type="match status" value="1"/>
</dbReference>
<feature type="region of interest" description="Disordered" evidence="4">
    <location>
        <begin position="96"/>
        <end position="160"/>
    </location>
</feature>